<dbReference type="AlphaFoldDB" id="A0A1Y1UID3"/>
<dbReference type="STRING" id="4999.A0A1Y1UID3"/>
<evidence type="ECO:0000313" key="8">
    <source>
        <dbReference type="EMBL" id="ORX37256.1"/>
    </source>
</evidence>
<dbReference type="GO" id="GO:0016020">
    <property type="term" value="C:membrane"/>
    <property type="evidence" value="ECO:0007669"/>
    <property type="project" value="UniProtKB-SubCell"/>
</dbReference>
<feature type="compositionally biased region" description="Polar residues" evidence="7">
    <location>
        <begin position="232"/>
        <end position="241"/>
    </location>
</feature>
<dbReference type="PANTHER" id="PTHR33281">
    <property type="entry name" value="UPF0187 PROTEIN YNEE"/>
    <property type="match status" value="1"/>
</dbReference>
<dbReference type="GeneID" id="33559279"/>
<proteinExistence type="predicted"/>
<dbReference type="GO" id="GO:0005254">
    <property type="term" value="F:chloride channel activity"/>
    <property type="evidence" value="ECO:0007669"/>
    <property type="project" value="InterPro"/>
</dbReference>
<evidence type="ECO:0000256" key="4">
    <source>
        <dbReference type="ARBA" id="ARBA00022989"/>
    </source>
</evidence>
<dbReference type="InParanoid" id="A0A1Y1UID3"/>
<keyword evidence="3" id="KW-0812">Transmembrane</keyword>
<feature type="region of interest" description="Disordered" evidence="7">
    <location>
        <begin position="232"/>
        <end position="251"/>
    </location>
</feature>
<evidence type="ECO:0000256" key="7">
    <source>
        <dbReference type="SAM" id="MobiDB-lite"/>
    </source>
</evidence>
<dbReference type="Pfam" id="PF25539">
    <property type="entry name" value="Bestrophin_2"/>
    <property type="match status" value="2"/>
</dbReference>
<keyword evidence="9" id="KW-1185">Reference proteome</keyword>
<keyword evidence="5" id="KW-0406">Ion transport</keyword>
<name>A0A1Y1UID3_9TREE</name>
<gene>
    <name evidence="8" type="ORF">BD324DRAFT_642169</name>
</gene>
<keyword evidence="4" id="KW-1133">Transmembrane helix</keyword>
<accession>A0A1Y1UID3</accession>
<evidence type="ECO:0000313" key="9">
    <source>
        <dbReference type="Proteomes" id="UP000193218"/>
    </source>
</evidence>
<dbReference type="EMBL" id="NBSH01000006">
    <property type="protein sequence ID" value="ORX37256.1"/>
    <property type="molecule type" value="Genomic_DNA"/>
</dbReference>
<protein>
    <submittedName>
        <fullName evidence="8">Bestrophin, RFP-TM, chloride channel-domain-containing protein</fullName>
    </submittedName>
</protein>
<keyword evidence="2" id="KW-0813">Transport</keyword>
<dbReference type="RefSeq" id="XP_021871294.1">
    <property type="nucleotide sequence ID" value="XM_022017470.1"/>
</dbReference>
<evidence type="ECO:0000256" key="5">
    <source>
        <dbReference type="ARBA" id="ARBA00023065"/>
    </source>
</evidence>
<sequence>MTFPVHTLSTLLSMQAVEEHKPKTSKVSWLADVLVFRASIIPMILKPVLCITFWSAGVAAISLWWGKEVGLRNDIVVPLLSVVLTFSNSSAYERYSAGRKDFTTLISNARNLSRLIWVYVCLPTNPDIPTTITRAQLNSEKKTLIRSVVAFVVATKHHLRDEGGVHHEDLRGLLPRRLFPRQSTPSLPPHDIADSPEAVHTGLPGQCMVDEESAMGIQASPLHHKLSSHSIGAKSTTSSHLTMEDDQVGPLEPRRPRLAVRRRRPSAVRVIFPQASDPKPQPQVVTEQTPLIKPGVRPTLAKTESDVRVRTHSYIRAQAGMGRMIELGLPLIIRGIFRFRRLGCLEHVGPAGVNSMQSLVQSMIDQLGSMERVVQTPMPYIVAVHMKQATSLLLSILPFVLVDTLKLKMVPLMFCIALIYMGIEGIAAQVEQPFGTDPCDLNLDLFCTELLCECEALLENLPQGDEDDPTGNFSALDGPLDVDDDGGD</sequence>
<keyword evidence="6" id="KW-0472">Membrane</keyword>
<evidence type="ECO:0000256" key="2">
    <source>
        <dbReference type="ARBA" id="ARBA00022448"/>
    </source>
</evidence>
<evidence type="ECO:0000256" key="3">
    <source>
        <dbReference type="ARBA" id="ARBA00022692"/>
    </source>
</evidence>
<organism evidence="8 9">
    <name type="scientific">Kockovaella imperatae</name>
    <dbReference type="NCBI Taxonomy" id="4999"/>
    <lineage>
        <taxon>Eukaryota</taxon>
        <taxon>Fungi</taxon>
        <taxon>Dikarya</taxon>
        <taxon>Basidiomycota</taxon>
        <taxon>Agaricomycotina</taxon>
        <taxon>Tremellomycetes</taxon>
        <taxon>Tremellales</taxon>
        <taxon>Cuniculitremaceae</taxon>
        <taxon>Kockovaella</taxon>
    </lineage>
</organism>
<feature type="region of interest" description="Disordered" evidence="7">
    <location>
        <begin position="463"/>
        <end position="488"/>
    </location>
</feature>
<comment type="subcellular location">
    <subcellularLocation>
        <location evidence="1">Membrane</location>
        <topology evidence="1">Multi-pass membrane protein</topology>
    </subcellularLocation>
</comment>
<evidence type="ECO:0000256" key="1">
    <source>
        <dbReference type="ARBA" id="ARBA00004141"/>
    </source>
</evidence>
<reference evidence="8 9" key="1">
    <citation type="submission" date="2017-03" db="EMBL/GenBank/DDBJ databases">
        <title>Widespread Adenine N6-methylation of Active Genes in Fungi.</title>
        <authorList>
            <consortium name="DOE Joint Genome Institute"/>
            <person name="Mondo S.J."/>
            <person name="Dannebaum R.O."/>
            <person name="Kuo R.C."/>
            <person name="Louie K.B."/>
            <person name="Bewick A.J."/>
            <person name="Labutti K."/>
            <person name="Haridas S."/>
            <person name="Kuo A."/>
            <person name="Salamov A."/>
            <person name="Ahrendt S.R."/>
            <person name="Lau R."/>
            <person name="Bowen B.P."/>
            <person name="Lipzen A."/>
            <person name="Sullivan W."/>
            <person name="Andreopoulos W.B."/>
            <person name="Clum A."/>
            <person name="Lindquist E."/>
            <person name="Daum C."/>
            <person name="Northen T.R."/>
            <person name="Ramamoorthy G."/>
            <person name="Schmitz R.J."/>
            <person name="Gryganskyi A."/>
            <person name="Culley D."/>
            <person name="Magnuson J."/>
            <person name="James T.Y."/>
            <person name="O'Malley M.A."/>
            <person name="Stajich J.E."/>
            <person name="Spatafora J.W."/>
            <person name="Visel A."/>
            <person name="Grigoriev I.V."/>
        </authorList>
    </citation>
    <scope>NUCLEOTIDE SEQUENCE [LARGE SCALE GENOMIC DNA]</scope>
    <source>
        <strain evidence="8 9">NRRL Y-17943</strain>
    </source>
</reference>
<dbReference type="Proteomes" id="UP000193218">
    <property type="component" value="Unassembled WGS sequence"/>
</dbReference>
<comment type="caution">
    <text evidence="8">The sequence shown here is derived from an EMBL/GenBank/DDBJ whole genome shotgun (WGS) entry which is preliminary data.</text>
</comment>
<dbReference type="PANTHER" id="PTHR33281:SF21">
    <property type="entry name" value="MEMBRANE PROTEIN"/>
    <property type="match status" value="1"/>
</dbReference>
<dbReference type="OrthoDB" id="1368at2759"/>
<dbReference type="InterPro" id="IPR044669">
    <property type="entry name" value="YneE/VCCN1/2-like"/>
</dbReference>
<evidence type="ECO:0000256" key="6">
    <source>
        <dbReference type="ARBA" id="ARBA00023136"/>
    </source>
</evidence>